<dbReference type="InterPro" id="IPR003737">
    <property type="entry name" value="GlcNAc_PI_deacetylase-related"/>
</dbReference>
<reference evidence="2 3" key="1">
    <citation type="journal article" date="2009" name="Appl. Environ. Microbiol.">
        <title>Three genomes from the phylum Acidobacteria provide insight into the lifestyles of these microorganisms in soils.</title>
        <authorList>
            <person name="Ward N.L."/>
            <person name="Challacombe J.F."/>
            <person name="Janssen P.H."/>
            <person name="Henrissat B."/>
            <person name="Coutinho P.M."/>
            <person name="Wu M."/>
            <person name="Xie G."/>
            <person name="Haft D.H."/>
            <person name="Sait M."/>
            <person name="Badger J."/>
            <person name="Barabote R.D."/>
            <person name="Bradley B."/>
            <person name="Brettin T.S."/>
            <person name="Brinkac L.M."/>
            <person name="Bruce D."/>
            <person name="Creasy T."/>
            <person name="Daugherty S.C."/>
            <person name="Davidsen T.M."/>
            <person name="DeBoy R.T."/>
            <person name="Detter J.C."/>
            <person name="Dodson R.J."/>
            <person name="Durkin A.S."/>
            <person name="Ganapathy A."/>
            <person name="Gwinn-Giglio M."/>
            <person name="Han C.S."/>
            <person name="Khouri H."/>
            <person name="Kiss H."/>
            <person name="Kothari S.P."/>
            <person name="Madupu R."/>
            <person name="Nelson K.E."/>
            <person name="Nelson W.C."/>
            <person name="Paulsen I."/>
            <person name="Penn K."/>
            <person name="Ren Q."/>
            <person name="Rosovitz M.J."/>
            <person name="Selengut J.D."/>
            <person name="Shrivastava S."/>
            <person name="Sullivan S.A."/>
            <person name="Tapia R."/>
            <person name="Thompson L.S."/>
            <person name="Watkins K.L."/>
            <person name="Yang Q."/>
            <person name="Yu C."/>
            <person name="Zafar N."/>
            <person name="Zhou L."/>
            <person name="Kuske C.R."/>
        </authorList>
    </citation>
    <scope>NUCLEOTIDE SEQUENCE [LARGE SCALE GENOMIC DNA]</scope>
    <source>
        <strain evidence="2 3">Ellin345</strain>
    </source>
</reference>
<dbReference type="InterPro" id="IPR024078">
    <property type="entry name" value="LmbE-like_dom_sf"/>
</dbReference>
<sequence>MQTCTTAKFMKLSLDRTRPFVAGLLALCLASPSALLSQSAAPPAPEAKVVDELAPLPQDDGRLGLELLLKRLKTTARLMHTTAHPDDEDGGMLTLESRGKGYDVTLMTLTHGEGGQNKTGSNLFDELGVLRVLELLESDKYYGVHQRFSMAADFGFSKSPQESLEKWKDGGKPGYIPLRDMVRVIRTFRPDVIAQRFQGSERDGHGHHQASGIITKEAFRAAADPKQFPELNLPPWQAKKLYMDNVRDGEEYTVAFDTGAEDPALGMSYVQFAMKGLKHQLSQGAGAWNVDPGPHITRYKLIDSELPQPKAGEHEKDFFDGIDTSLPALADRLGADENRVPWLKPGLEEVAKLIDQASEAEKKDMESAAAPLSAAAQSLSALRTRIENSPLDDASRRDLLSRVDEKRQQVRKAEALALGLKVKVTTLAEMAGKPSVTRGTRVPVDVAIENGGSQALQFQLADVEDPAAAKRAVKSLAIAAHGHSSVVAENVAREPLTKPGFHRDNPEVDSFYESSDADPTIPFSAGPPTVWVSYRAEGSKAAIDGSQEVPVETAIHQPDGTTRLRPLAIAPKFSVLIEPSTQTVPTTAKDARKIDVHVRSIAGGPAKGTLKLLVPYAWRATPLQQAIDFSKYGEEKTVSFQVTPGELSEHKAKIEAVFESEGKRYTEGYTTVEREDLGTYYYYQPSVQKISEVKVATQPGLKVGYIMGAGDDIPTALQQIGVDVATITPEELASGDLSKYGTIVVGIRAYDTRDDVKQHNDRLLEFVKNGGTLIVQYNAGVADFNAVKLPPQTGPVPPKMDPNSPIPGKYVPYPAELSRDRVSVEDAKITVLEPQNAIFHSPNEIKPTDFDGWVQERGLYFMDRWSPEYHALLECHDPNEPERKGGLLEAKYGKGTYIYTGYAFFRQLPVGVPGAVRLFVNLLSAGHEQH</sequence>
<dbReference type="EnsemblBacteria" id="ABF42335">
    <property type="protein sequence ID" value="ABF42335"/>
    <property type="gene ID" value="Acid345_3334"/>
</dbReference>
<dbReference type="STRING" id="204669.Acid345_3334"/>
<dbReference type="eggNOG" id="COG2120">
    <property type="taxonomic scope" value="Bacteria"/>
</dbReference>
<dbReference type="SUPFAM" id="SSF102588">
    <property type="entry name" value="LmbE-like"/>
    <property type="match status" value="1"/>
</dbReference>
<dbReference type="Gene3D" id="3.40.50.10320">
    <property type="entry name" value="LmbE-like"/>
    <property type="match status" value="1"/>
</dbReference>
<accession>Q1ILB5</accession>
<evidence type="ECO:0000256" key="1">
    <source>
        <dbReference type="SAM" id="SignalP"/>
    </source>
</evidence>
<feature type="chain" id="PRO_5004191364" description="LmbE-like protein" evidence="1">
    <location>
        <begin position="37"/>
        <end position="930"/>
    </location>
</feature>
<dbReference type="SUPFAM" id="SSF52317">
    <property type="entry name" value="Class I glutamine amidotransferase-like"/>
    <property type="match status" value="1"/>
</dbReference>
<keyword evidence="1" id="KW-0732">Signal</keyword>
<dbReference type="HOGENOM" id="CLU_347750_0_0_0"/>
<dbReference type="AlphaFoldDB" id="Q1ILB5"/>
<gene>
    <name evidence="2" type="ordered locus">Acid345_3334</name>
</gene>
<feature type="signal peptide" evidence="1">
    <location>
        <begin position="1"/>
        <end position="36"/>
    </location>
</feature>
<organism evidence="2 3">
    <name type="scientific">Koribacter versatilis (strain Ellin345)</name>
    <dbReference type="NCBI Taxonomy" id="204669"/>
    <lineage>
        <taxon>Bacteria</taxon>
        <taxon>Pseudomonadati</taxon>
        <taxon>Acidobacteriota</taxon>
        <taxon>Terriglobia</taxon>
        <taxon>Terriglobales</taxon>
        <taxon>Candidatus Korobacteraceae</taxon>
        <taxon>Candidatus Korobacter</taxon>
    </lineage>
</organism>
<dbReference type="Pfam" id="PF02585">
    <property type="entry name" value="PIG-L"/>
    <property type="match status" value="1"/>
</dbReference>
<keyword evidence="3" id="KW-1185">Reference proteome</keyword>
<protein>
    <recommendedName>
        <fullName evidence="4">LmbE-like protein</fullName>
    </recommendedName>
</protein>
<dbReference type="EMBL" id="CP000360">
    <property type="protein sequence ID" value="ABF42335.1"/>
    <property type="molecule type" value="Genomic_DNA"/>
</dbReference>
<dbReference type="Proteomes" id="UP000002432">
    <property type="component" value="Chromosome"/>
</dbReference>
<evidence type="ECO:0000313" key="3">
    <source>
        <dbReference type="Proteomes" id="UP000002432"/>
    </source>
</evidence>
<dbReference type="KEGG" id="aba:Acid345_3334"/>
<dbReference type="InterPro" id="IPR029062">
    <property type="entry name" value="Class_I_gatase-like"/>
</dbReference>
<dbReference type="OrthoDB" id="9759749at2"/>
<name>Q1ILB5_KORVE</name>
<proteinExistence type="predicted"/>
<evidence type="ECO:0008006" key="4">
    <source>
        <dbReference type="Google" id="ProtNLM"/>
    </source>
</evidence>
<dbReference type="Gene3D" id="3.40.50.880">
    <property type="match status" value="1"/>
</dbReference>
<evidence type="ECO:0000313" key="2">
    <source>
        <dbReference type="EMBL" id="ABF42335.1"/>
    </source>
</evidence>